<feature type="transmembrane region" description="Helical" evidence="1">
    <location>
        <begin position="151"/>
        <end position="169"/>
    </location>
</feature>
<keyword evidence="1" id="KW-0812">Transmembrane</keyword>
<dbReference type="Proteomes" id="UP000238338">
    <property type="component" value="Unassembled WGS sequence"/>
</dbReference>
<keyword evidence="1" id="KW-1133">Transmembrane helix</keyword>
<feature type="transmembrane region" description="Helical" evidence="1">
    <location>
        <begin position="263"/>
        <end position="282"/>
    </location>
</feature>
<protein>
    <submittedName>
        <fullName evidence="3">EamA domain-containing membrane protein RarD</fullName>
    </submittedName>
</protein>
<gene>
    <name evidence="3" type="ORF">LX70_03649</name>
</gene>
<accession>A0A2S8S2V2</accession>
<feature type="domain" description="EamA" evidence="2">
    <location>
        <begin position="148"/>
        <end position="279"/>
    </location>
</feature>
<sequence>MRYGVGVLMVAMAGVLWSLQGLVFRQIDAAGPWAILFWRSIGMLPVLMGFLVWRSSGHPLAAIRAVGIAGVLGGLSLVGAFGGIIFAIQITTVANAVFLLAASPLLTALLGWMFLGERVRKDTWFAIGIAAAGIFIMVRENLAGGAMMGNIGALISALGFSVFTVTLRWRRLGDTLPVVLIGALFAIALAALISWQGAETLRISLPDRLWSMAMGAVTLSGGMVLYTLGSRVVPAAELALLSLLEVMLAPVWVWAFLGETASVNTFVGGTIILIGVVLNGVVSARRPALPGV</sequence>
<evidence type="ECO:0000259" key="2">
    <source>
        <dbReference type="Pfam" id="PF00892"/>
    </source>
</evidence>
<comment type="caution">
    <text evidence="3">The sequence shown here is derived from an EMBL/GenBank/DDBJ whole genome shotgun (WGS) entry which is preliminary data.</text>
</comment>
<dbReference type="InterPro" id="IPR037185">
    <property type="entry name" value="EmrE-like"/>
</dbReference>
<feature type="transmembrane region" description="Helical" evidence="1">
    <location>
        <begin position="209"/>
        <end position="226"/>
    </location>
</feature>
<proteinExistence type="predicted"/>
<feature type="transmembrane region" description="Helical" evidence="1">
    <location>
        <begin position="176"/>
        <end position="197"/>
    </location>
</feature>
<evidence type="ECO:0000313" key="3">
    <source>
        <dbReference type="EMBL" id="PQV55131.1"/>
    </source>
</evidence>
<feature type="domain" description="EamA" evidence="2">
    <location>
        <begin position="6"/>
        <end position="138"/>
    </location>
</feature>
<keyword evidence="4" id="KW-1185">Reference proteome</keyword>
<dbReference type="Pfam" id="PF00892">
    <property type="entry name" value="EamA"/>
    <property type="match status" value="2"/>
</dbReference>
<feature type="transmembrane region" description="Helical" evidence="1">
    <location>
        <begin position="122"/>
        <end position="139"/>
    </location>
</feature>
<evidence type="ECO:0000256" key="1">
    <source>
        <dbReference type="SAM" id="Phobius"/>
    </source>
</evidence>
<dbReference type="InterPro" id="IPR000620">
    <property type="entry name" value="EamA_dom"/>
</dbReference>
<dbReference type="GO" id="GO:0016020">
    <property type="term" value="C:membrane"/>
    <property type="evidence" value="ECO:0007669"/>
    <property type="project" value="InterPro"/>
</dbReference>
<name>A0A2S8S2V2_9RHOB</name>
<evidence type="ECO:0000313" key="4">
    <source>
        <dbReference type="Proteomes" id="UP000238338"/>
    </source>
</evidence>
<reference evidence="3 4" key="1">
    <citation type="submission" date="2018-02" db="EMBL/GenBank/DDBJ databases">
        <title>Genomic Encyclopedia of Archaeal and Bacterial Type Strains, Phase II (KMG-II): from individual species to whole genera.</title>
        <authorList>
            <person name="Goeker M."/>
        </authorList>
    </citation>
    <scope>NUCLEOTIDE SEQUENCE [LARGE SCALE GENOMIC DNA]</scope>
    <source>
        <strain evidence="3 4">DSM 18921</strain>
    </source>
</reference>
<feature type="transmembrane region" description="Helical" evidence="1">
    <location>
        <begin position="65"/>
        <end position="90"/>
    </location>
</feature>
<organism evidence="3 4">
    <name type="scientific">Albidovulum denitrificans</name>
    <dbReference type="NCBI Taxonomy" id="404881"/>
    <lineage>
        <taxon>Bacteria</taxon>
        <taxon>Pseudomonadati</taxon>
        <taxon>Pseudomonadota</taxon>
        <taxon>Alphaproteobacteria</taxon>
        <taxon>Rhodobacterales</taxon>
        <taxon>Paracoccaceae</taxon>
        <taxon>Albidovulum</taxon>
    </lineage>
</organism>
<feature type="transmembrane region" description="Helical" evidence="1">
    <location>
        <begin position="96"/>
        <end position="115"/>
    </location>
</feature>
<dbReference type="SUPFAM" id="SSF103481">
    <property type="entry name" value="Multidrug resistance efflux transporter EmrE"/>
    <property type="match status" value="2"/>
</dbReference>
<keyword evidence="1" id="KW-0472">Membrane</keyword>
<dbReference type="PANTHER" id="PTHR22911">
    <property type="entry name" value="ACYL-MALONYL CONDENSING ENZYME-RELATED"/>
    <property type="match status" value="1"/>
</dbReference>
<dbReference type="AlphaFoldDB" id="A0A2S8S2V2"/>
<dbReference type="RefSeq" id="WP_105516199.1">
    <property type="nucleotide sequence ID" value="NZ_PVEP01000011.1"/>
</dbReference>
<feature type="transmembrane region" description="Helical" evidence="1">
    <location>
        <begin position="35"/>
        <end position="53"/>
    </location>
</feature>
<dbReference type="EMBL" id="PVEP01000011">
    <property type="protein sequence ID" value="PQV55131.1"/>
    <property type="molecule type" value="Genomic_DNA"/>
</dbReference>
<dbReference type="OrthoDB" id="8690132at2"/>
<feature type="transmembrane region" description="Helical" evidence="1">
    <location>
        <begin position="238"/>
        <end position="257"/>
    </location>
</feature>